<dbReference type="EMBL" id="OY660877">
    <property type="protein sequence ID" value="CAJ1071963.1"/>
    <property type="molecule type" value="Genomic_DNA"/>
</dbReference>
<name>A0AAV1GHG6_XYRNO</name>
<evidence type="ECO:0000313" key="1">
    <source>
        <dbReference type="EMBL" id="CAJ1071963.1"/>
    </source>
</evidence>
<reference evidence="1" key="1">
    <citation type="submission" date="2023-08" db="EMBL/GenBank/DDBJ databases">
        <authorList>
            <person name="Alioto T."/>
            <person name="Alioto T."/>
            <person name="Gomez Garrido J."/>
        </authorList>
    </citation>
    <scope>NUCLEOTIDE SEQUENCE</scope>
</reference>
<organism evidence="1 2">
    <name type="scientific">Xyrichtys novacula</name>
    <name type="common">Pearly razorfish</name>
    <name type="synonym">Hemipteronotus novacula</name>
    <dbReference type="NCBI Taxonomy" id="13765"/>
    <lineage>
        <taxon>Eukaryota</taxon>
        <taxon>Metazoa</taxon>
        <taxon>Chordata</taxon>
        <taxon>Craniata</taxon>
        <taxon>Vertebrata</taxon>
        <taxon>Euteleostomi</taxon>
        <taxon>Actinopterygii</taxon>
        <taxon>Neopterygii</taxon>
        <taxon>Teleostei</taxon>
        <taxon>Neoteleostei</taxon>
        <taxon>Acanthomorphata</taxon>
        <taxon>Eupercaria</taxon>
        <taxon>Labriformes</taxon>
        <taxon>Labridae</taxon>
        <taxon>Xyrichtys</taxon>
    </lineage>
</organism>
<protein>
    <submittedName>
        <fullName evidence="1">Uncharacterized protein</fullName>
    </submittedName>
</protein>
<dbReference type="Proteomes" id="UP001178508">
    <property type="component" value="Chromosome 14"/>
</dbReference>
<keyword evidence="2" id="KW-1185">Reference proteome</keyword>
<dbReference type="AlphaFoldDB" id="A0AAV1GHG6"/>
<evidence type="ECO:0000313" key="2">
    <source>
        <dbReference type="Proteomes" id="UP001178508"/>
    </source>
</evidence>
<proteinExistence type="predicted"/>
<gene>
    <name evidence="1" type="ORF">XNOV1_A034435</name>
</gene>
<sequence>MLPHLDELLLHPDREVFKSRRQAEVYIQEDPGRPHHLLDSEPLHTGLQCFALFEGRIFFILDPLTEVCTSTETCLLTPLDSTRCSGHHPREYVTTLQLDFLSHCEPVDLQLRPENPYSGHGGYSSLD</sequence>
<accession>A0AAV1GHG6</accession>